<reference evidence="2" key="1">
    <citation type="submission" date="2016-10" db="EMBL/GenBank/DDBJ databases">
        <authorList>
            <person name="Varghese N."/>
            <person name="Submissions S."/>
        </authorList>
    </citation>
    <scope>NUCLEOTIDE SEQUENCE [LARGE SCALE GENOMIC DNA]</scope>
    <source>
        <strain evidence="2">DSM 45405</strain>
    </source>
</reference>
<dbReference type="InterPro" id="IPR021784">
    <property type="entry name" value="DUF3349"/>
</dbReference>
<name>A0A1H6IN85_MYCRU</name>
<dbReference type="EMBL" id="LT629971">
    <property type="protein sequence ID" value="SEH48922.1"/>
    <property type="molecule type" value="Genomic_DNA"/>
</dbReference>
<organism evidence="1 2">
    <name type="scientific">Mycolicibacterium rutilum</name>
    <name type="common">Mycobacterium rutilum</name>
    <dbReference type="NCBI Taxonomy" id="370526"/>
    <lineage>
        <taxon>Bacteria</taxon>
        <taxon>Bacillati</taxon>
        <taxon>Actinomycetota</taxon>
        <taxon>Actinomycetes</taxon>
        <taxon>Mycobacteriales</taxon>
        <taxon>Mycobacteriaceae</taxon>
        <taxon>Mycolicibacterium</taxon>
    </lineage>
</organism>
<keyword evidence="2" id="KW-1185">Reference proteome</keyword>
<accession>A0A1H6IN85</accession>
<dbReference type="Pfam" id="PF11829">
    <property type="entry name" value="DUF3349"/>
    <property type="match status" value="1"/>
</dbReference>
<evidence type="ECO:0000313" key="2">
    <source>
        <dbReference type="Proteomes" id="UP000182915"/>
    </source>
</evidence>
<dbReference type="Gene3D" id="1.10.10.2390">
    <property type="match status" value="1"/>
</dbReference>
<protein>
    <recommendedName>
        <fullName evidence="3">DUF3349 domain-containing protein</fullName>
    </recommendedName>
</protein>
<sequence>MTENFSVFDNILSWLRRGYPEGVPPKDYFPLLALLKRSLTEDDVVKAAQTVLKGATADTVTEDEIRAAIHQVTAQEPNPEEMHQVASRLASVGWPLAAPAR</sequence>
<gene>
    <name evidence="1" type="ORF">SAMN04489835_0429</name>
</gene>
<dbReference type="RefSeq" id="WP_083405762.1">
    <property type="nucleotide sequence ID" value="NZ_LT629971.1"/>
</dbReference>
<evidence type="ECO:0008006" key="3">
    <source>
        <dbReference type="Google" id="ProtNLM"/>
    </source>
</evidence>
<dbReference type="AlphaFoldDB" id="A0A1H6IN85"/>
<evidence type="ECO:0000313" key="1">
    <source>
        <dbReference type="EMBL" id="SEH48922.1"/>
    </source>
</evidence>
<dbReference type="Proteomes" id="UP000182915">
    <property type="component" value="Chromosome I"/>
</dbReference>
<dbReference type="Gene3D" id="6.10.140.2080">
    <property type="match status" value="1"/>
</dbReference>
<dbReference type="STRING" id="370526.SAMN04489835_0429"/>
<proteinExistence type="predicted"/>
<dbReference type="OrthoDB" id="4350726at2"/>